<organism evidence="3 4">
    <name type="scientific">Neoroseomonas marina</name>
    <dbReference type="NCBI Taxonomy" id="1232220"/>
    <lineage>
        <taxon>Bacteria</taxon>
        <taxon>Pseudomonadati</taxon>
        <taxon>Pseudomonadota</taxon>
        <taxon>Alphaproteobacteria</taxon>
        <taxon>Acetobacterales</taxon>
        <taxon>Acetobacteraceae</taxon>
        <taxon>Neoroseomonas</taxon>
    </lineage>
</organism>
<dbReference type="CDD" id="cd13578">
    <property type="entry name" value="PBP2_Bug27"/>
    <property type="match status" value="1"/>
</dbReference>
<dbReference type="AlphaFoldDB" id="A0A848EI07"/>
<sequence length="325" mass="34677">MTMTIGRRALGAAALMPLLPAPALAQAYPSRPITLLVGFAPGGGTDIIARFLAPALQEEFGQAIAVENRPGASGTLAVLALSRARPDGYTMLMTTISASAVVPPLMSPPPFDIHRDQTAVVHAATVPLVCVVPANSPSRTLPDLLERARQKPGDLNYSSSGVATQQHLAAELLASQAGVRMTHVPFRGTGQAVNEILAGRIDLAIDTFPTYLPHIRSGAVRALAVTMPERVEWLPETPTVAELGFPGFDAVVWYMMMAPPGIPQPIADRWVAAVNKAYRNQELRRRIVDAGFLVGGGTQQQAAAMLRNDAERYSALVRNANIRLD</sequence>
<comment type="similarity">
    <text evidence="1">Belongs to the UPF0065 (bug) family.</text>
</comment>
<evidence type="ECO:0000313" key="4">
    <source>
        <dbReference type="Proteomes" id="UP000548582"/>
    </source>
</evidence>
<comment type="caution">
    <text evidence="3">The sequence shown here is derived from an EMBL/GenBank/DDBJ whole genome shotgun (WGS) entry which is preliminary data.</text>
</comment>
<dbReference type="EMBL" id="JABBKX010000007">
    <property type="protein sequence ID" value="NMJ43259.1"/>
    <property type="molecule type" value="Genomic_DNA"/>
</dbReference>
<keyword evidence="4" id="KW-1185">Reference proteome</keyword>
<dbReference type="Proteomes" id="UP000548582">
    <property type="component" value="Unassembled WGS sequence"/>
</dbReference>
<dbReference type="Gene3D" id="3.40.190.150">
    <property type="entry name" value="Bordetella uptake gene, domain 1"/>
    <property type="match status" value="1"/>
</dbReference>
<dbReference type="PANTHER" id="PTHR42928">
    <property type="entry name" value="TRICARBOXYLATE-BINDING PROTEIN"/>
    <property type="match status" value="1"/>
</dbReference>
<dbReference type="PIRSF" id="PIRSF017082">
    <property type="entry name" value="YflP"/>
    <property type="match status" value="1"/>
</dbReference>
<dbReference type="SUPFAM" id="SSF53850">
    <property type="entry name" value="Periplasmic binding protein-like II"/>
    <property type="match status" value="1"/>
</dbReference>
<dbReference type="Pfam" id="PF03401">
    <property type="entry name" value="TctC"/>
    <property type="match status" value="1"/>
</dbReference>
<name>A0A848EI07_9PROT</name>
<protein>
    <submittedName>
        <fullName evidence="3">Tripartite tricarboxylate transporter substrate binding protein</fullName>
    </submittedName>
</protein>
<proteinExistence type="inferred from homology"/>
<evidence type="ECO:0000256" key="1">
    <source>
        <dbReference type="ARBA" id="ARBA00006987"/>
    </source>
</evidence>
<dbReference type="Gene3D" id="3.40.190.10">
    <property type="entry name" value="Periplasmic binding protein-like II"/>
    <property type="match status" value="1"/>
</dbReference>
<evidence type="ECO:0000256" key="2">
    <source>
        <dbReference type="SAM" id="SignalP"/>
    </source>
</evidence>
<accession>A0A848EI07</accession>
<gene>
    <name evidence="3" type="ORF">GWK16_18570</name>
</gene>
<dbReference type="PANTHER" id="PTHR42928:SF5">
    <property type="entry name" value="BLR1237 PROTEIN"/>
    <property type="match status" value="1"/>
</dbReference>
<reference evidence="3 4" key="1">
    <citation type="submission" date="2020-03" db="EMBL/GenBank/DDBJ databases">
        <authorList>
            <person name="Sun Q."/>
        </authorList>
    </citation>
    <scope>NUCLEOTIDE SEQUENCE [LARGE SCALE GENOMIC DNA]</scope>
    <source>
        <strain evidence="3 4">JC162</strain>
    </source>
</reference>
<evidence type="ECO:0000313" key="3">
    <source>
        <dbReference type="EMBL" id="NMJ43259.1"/>
    </source>
</evidence>
<dbReference type="InterPro" id="IPR042100">
    <property type="entry name" value="Bug_dom1"/>
</dbReference>
<feature type="signal peptide" evidence="2">
    <location>
        <begin position="1"/>
        <end position="25"/>
    </location>
</feature>
<dbReference type="InterPro" id="IPR005064">
    <property type="entry name" value="BUG"/>
</dbReference>
<keyword evidence="2" id="KW-0732">Signal</keyword>
<feature type="chain" id="PRO_5032421177" evidence="2">
    <location>
        <begin position="26"/>
        <end position="325"/>
    </location>
</feature>
<dbReference type="RefSeq" id="WP_170055469.1">
    <property type="nucleotide sequence ID" value="NZ_JABBKX010000007.1"/>
</dbReference>